<evidence type="ECO:0000313" key="8">
    <source>
        <dbReference type="Proteomes" id="UP000007517"/>
    </source>
</evidence>
<comment type="subcellular location">
    <subcellularLocation>
        <location evidence="1">Cell membrane</location>
        <topology evidence="1">Multi-pass membrane protein</topology>
    </subcellularLocation>
</comment>
<reference evidence="8" key="2">
    <citation type="submission" date="2012-02" db="EMBL/GenBank/DDBJ databases">
        <title>Complete genome sequence of Blastococcus saxobsidens strain DD2.</title>
        <authorList>
            <person name="Genoscope."/>
        </authorList>
    </citation>
    <scope>NUCLEOTIDE SEQUENCE [LARGE SCALE GENOMIC DNA]</scope>
    <source>
        <strain evidence="8">DD2</strain>
    </source>
</reference>
<evidence type="ECO:0000313" key="7">
    <source>
        <dbReference type="EMBL" id="CCG01384.1"/>
    </source>
</evidence>
<dbReference type="HOGENOM" id="CLU_038929_0_0_11"/>
<keyword evidence="5 6" id="KW-0472">Membrane</keyword>
<dbReference type="InterPro" id="IPR050833">
    <property type="entry name" value="Poly_Biosynth_Transport"/>
</dbReference>
<feature type="transmembrane region" description="Helical" evidence="6">
    <location>
        <begin position="60"/>
        <end position="83"/>
    </location>
</feature>
<feature type="transmembrane region" description="Helical" evidence="6">
    <location>
        <begin position="204"/>
        <end position="226"/>
    </location>
</feature>
<keyword evidence="3 6" id="KW-0812">Transmembrane</keyword>
<proteinExistence type="predicted"/>
<protein>
    <submittedName>
        <fullName evidence="7">Putative Na+-driven multidrug efflux pump</fullName>
    </submittedName>
</protein>
<evidence type="ECO:0000256" key="3">
    <source>
        <dbReference type="ARBA" id="ARBA00022692"/>
    </source>
</evidence>
<gene>
    <name evidence="7" type="ordered locus">BLASA_0413</name>
</gene>
<dbReference type="RefSeq" id="WP_014374300.1">
    <property type="nucleotide sequence ID" value="NC_016943.1"/>
</dbReference>
<accession>H6RN31</accession>
<dbReference type="GO" id="GO:0005886">
    <property type="term" value="C:plasma membrane"/>
    <property type="evidence" value="ECO:0007669"/>
    <property type="project" value="UniProtKB-SubCell"/>
</dbReference>
<reference evidence="7 8" key="1">
    <citation type="journal article" date="2012" name="J. Bacteriol.">
        <title>Genome Sequence of Blastococcus saxobsidens DD2, a Stone-Inhabiting Bacterium.</title>
        <authorList>
            <person name="Chouaia B."/>
            <person name="Crotti E."/>
            <person name="Brusetti L."/>
            <person name="Daffonchio D."/>
            <person name="Essoussi I."/>
            <person name="Nouioui I."/>
            <person name="Sbissi I."/>
            <person name="Ghodhbane-Gtari F."/>
            <person name="Gtari M."/>
            <person name="Vacherie B."/>
            <person name="Barbe V."/>
            <person name="Medigue C."/>
            <person name="Gury J."/>
            <person name="Pujic P."/>
            <person name="Normand P."/>
        </authorList>
    </citation>
    <scope>NUCLEOTIDE SEQUENCE [LARGE SCALE GENOMIC DNA]</scope>
    <source>
        <strain evidence="7 8">DD2</strain>
    </source>
</reference>
<evidence type="ECO:0000256" key="2">
    <source>
        <dbReference type="ARBA" id="ARBA00022475"/>
    </source>
</evidence>
<keyword evidence="8" id="KW-1185">Reference proteome</keyword>
<keyword evidence="4 6" id="KW-1133">Transmembrane helix</keyword>
<evidence type="ECO:0000256" key="5">
    <source>
        <dbReference type="ARBA" id="ARBA00023136"/>
    </source>
</evidence>
<organism evidence="7 8">
    <name type="scientific">Blastococcus saxobsidens (strain DD2)</name>
    <dbReference type="NCBI Taxonomy" id="1146883"/>
    <lineage>
        <taxon>Bacteria</taxon>
        <taxon>Bacillati</taxon>
        <taxon>Actinomycetota</taxon>
        <taxon>Actinomycetes</taxon>
        <taxon>Geodermatophilales</taxon>
        <taxon>Geodermatophilaceae</taxon>
        <taxon>Blastococcus</taxon>
    </lineage>
</organism>
<feature type="transmembrane region" description="Helical" evidence="6">
    <location>
        <begin position="362"/>
        <end position="381"/>
    </location>
</feature>
<name>H6RN31_BLASD</name>
<dbReference type="STRING" id="1146883.BLASA_0413"/>
<evidence type="ECO:0000256" key="6">
    <source>
        <dbReference type="SAM" id="Phobius"/>
    </source>
</evidence>
<evidence type="ECO:0000256" key="4">
    <source>
        <dbReference type="ARBA" id="ARBA00022989"/>
    </source>
</evidence>
<sequence length="405" mass="41638">MSNFGLTIAVARAVDEELGGVFTYVFLIFSLAIGLSRAVTTDPLLIRFSAASDETRGRAVAQAAGSSTGAGLTFGLVCLAVGLALGDQLGEALALLVIILPGQLLQDSWRSAAFATGAVHKAAVNDLVRFLVQFAAIAACIVSETDELGWYLAAWALGAWVGAGLGAWQFGLPAAPAGVIAWLRQHSSINVRLGGDYLINMGSFTLTTSLLVVLLGFAATGGLRFAQTLLGPIQLVFGALTAFMVPLLARRLAARGPRALRTPALLLAGFAFTISATVVVTLLLLPDSIGRELLGSSWDEAERVMAAVGTTQCLISLVIGAMATLKVLSRVDLLFRATLVQAPLILGLGVGGGAWLGIEGAAWGIALAHLVGGVLMVVLAVRATGATTADRDDAPPAVVRAASDA</sequence>
<dbReference type="PANTHER" id="PTHR30250:SF26">
    <property type="entry name" value="PSMA PROTEIN"/>
    <property type="match status" value="1"/>
</dbReference>
<evidence type="ECO:0000256" key="1">
    <source>
        <dbReference type="ARBA" id="ARBA00004651"/>
    </source>
</evidence>
<dbReference type="Proteomes" id="UP000007517">
    <property type="component" value="Chromosome"/>
</dbReference>
<dbReference type="PANTHER" id="PTHR30250">
    <property type="entry name" value="PST FAMILY PREDICTED COLANIC ACID TRANSPORTER"/>
    <property type="match status" value="1"/>
</dbReference>
<feature type="transmembrane region" description="Helical" evidence="6">
    <location>
        <begin position="150"/>
        <end position="183"/>
    </location>
</feature>
<keyword evidence="2" id="KW-1003">Cell membrane</keyword>
<dbReference type="OrthoDB" id="3701119at2"/>
<feature type="transmembrane region" description="Helical" evidence="6">
    <location>
        <begin position="337"/>
        <end position="356"/>
    </location>
</feature>
<dbReference type="AlphaFoldDB" id="H6RN31"/>
<feature type="transmembrane region" description="Helical" evidence="6">
    <location>
        <begin position="232"/>
        <end position="253"/>
    </location>
</feature>
<dbReference type="EMBL" id="FO117623">
    <property type="protein sequence ID" value="CCG01384.1"/>
    <property type="molecule type" value="Genomic_DNA"/>
</dbReference>
<feature type="transmembrane region" description="Helical" evidence="6">
    <location>
        <begin position="265"/>
        <end position="285"/>
    </location>
</feature>
<dbReference type="eggNOG" id="COG2244">
    <property type="taxonomic scope" value="Bacteria"/>
</dbReference>
<feature type="transmembrane region" description="Helical" evidence="6">
    <location>
        <begin position="20"/>
        <end position="39"/>
    </location>
</feature>
<feature type="transmembrane region" description="Helical" evidence="6">
    <location>
        <begin position="305"/>
        <end position="325"/>
    </location>
</feature>
<dbReference type="KEGG" id="bsd:BLASA_0413"/>